<dbReference type="InterPro" id="IPR023606">
    <property type="entry name" value="CoA-Trfase_III_dom_1_sf"/>
</dbReference>
<dbReference type="PANTHER" id="PTHR48207:SF4">
    <property type="entry name" value="BLL6097 PROTEIN"/>
    <property type="match status" value="1"/>
</dbReference>
<evidence type="ECO:0000313" key="2">
    <source>
        <dbReference type="EMBL" id="MBB5157340.1"/>
    </source>
</evidence>
<dbReference type="PANTHER" id="PTHR48207">
    <property type="entry name" value="SUCCINATE--HYDROXYMETHYLGLUTARATE COA-TRANSFERASE"/>
    <property type="match status" value="1"/>
</dbReference>
<dbReference type="SUPFAM" id="SSF89796">
    <property type="entry name" value="CoA-transferase family III (CaiB/BaiF)"/>
    <property type="match status" value="1"/>
</dbReference>
<dbReference type="GO" id="GO:0008410">
    <property type="term" value="F:CoA-transferase activity"/>
    <property type="evidence" value="ECO:0007669"/>
    <property type="project" value="TreeGrafter"/>
</dbReference>
<organism evidence="2 3">
    <name type="scientific">Saccharopolyspora phatthalungensis</name>
    <dbReference type="NCBI Taxonomy" id="664693"/>
    <lineage>
        <taxon>Bacteria</taxon>
        <taxon>Bacillati</taxon>
        <taxon>Actinomycetota</taxon>
        <taxon>Actinomycetes</taxon>
        <taxon>Pseudonocardiales</taxon>
        <taxon>Pseudonocardiaceae</taxon>
        <taxon>Saccharopolyspora</taxon>
    </lineage>
</organism>
<dbReference type="InterPro" id="IPR044855">
    <property type="entry name" value="CoA-Trfase_III_dom3_sf"/>
</dbReference>
<proteinExistence type="predicted"/>
<reference evidence="2 3" key="1">
    <citation type="submission" date="2020-08" db="EMBL/GenBank/DDBJ databases">
        <title>Sequencing the genomes of 1000 actinobacteria strains.</title>
        <authorList>
            <person name="Klenk H.-P."/>
        </authorList>
    </citation>
    <scope>NUCLEOTIDE SEQUENCE [LARGE SCALE GENOMIC DNA]</scope>
    <source>
        <strain evidence="2 3">DSM 45584</strain>
    </source>
</reference>
<evidence type="ECO:0000313" key="3">
    <source>
        <dbReference type="Proteomes" id="UP000584374"/>
    </source>
</evidence>
<evidence type="ECO:0000256" key="1">
    <source>
        <dbReference type="ARBA" id="ARBA00022679"/>
    </source>
</evidence>
<dbReference type="Pfam" id="PF02515">
    <property type="entry name" value="CoA_transf_3"/>
    <property type="match status" value="1"/>
</dbReference>
<keyword evidence="1 2" id="KW-0808">Transferase</keyword>
<dbReference type="Proteomes" id="UP000584374">
    <property type="component" value="Unassembled WGS sequence"/>
</dbReference>
<dbReference type="Gene3D" id="3.40.50.10540">
    <property type="entry name" value="Crotonobetainyl-coa:carnitine coa-transferase, domain 1"/>
    <property type="match status" value="1"/>
</dbReference>
<sequence length="224" mass="25202">MVIGILAALMRRAATGTGQHIEVPMVDTMIHFNLVEHFGGHTFDPPEGEFGWGRVLVRERTPYRTADGYVCLLPYSDANWANFFEIAELTHLAEDPRFGDVNSRHSNMGELLAAIHEATPKRTTREWLELCRERNIPAAALLDLSRLQDDPYIREQSLVTPARHPTEGPYFSTLSPIRMSESPVSLRRHAPRLGQNTVELLSTLGYSQREISELVRQGVAEAAQ</sequence>
<dbReference type="EMBL" id="JACHIW010000001">
    <property type="protein sequence ID" value="MBB5157340.1"/>
    <property type="molecule type" value="Genomic_DNA"/>
</dbReference>
<dbReference type="InterPro" id="IPR003673">
    <property type="entry name" value="CoA-Trfase_fam_III"/>
</dbReference>
<accession>A0A840QC35</accession>
<keyword evidence="3" id="KW-1185">Reference proteome</keyword>
<gene>
    <name evidence="2" type="ORF">BJ970_004874</name>
</gene>
<dbReference type="InterPro" id="IPR050483">
    <property type="entry name" value="CoA-transferase_III_domain"/>
</dbReference>
<protein>
    <submittedName>
        <fullName evidence="2">Crotonobetainyl-CoA:carnitine CoA-transferase CaiB-like acyl-CoA transferase</fullName>
    </submittedName>
</protein>
<dbReference type="AlphaFoldDB" id="A0A840QC35"/>
<dbReference type="RefSeq" id="WP_246470993.1">
    <property type="nucleotide sequence ID" value="NZ_JACHIW010000001.1"/>
</dbReference>
<dbReference type="Gene3D" id="3.30.1540.10">
    <property type="entry name" value="formyl-coa transferase, domain 3"/>
    <property type="match status" value="1"/>
</dbReference>
<name>A0A840QC35_9PSEU</name>
<comment type="caution">
    <text evidence="2">The sequence shown here is derived from an EMBL/GenBank/DDBJ whole genome shotgun (WGS) entry which is preliminary data.</text>
</comment>